<proteinExistence type="inferred from homology"/>
<evidence type="ECO:0000256" key="2">
    <source>
        <dbReference type="ARBA" id="ARBA00022729"/>
    </source>
</evidence>
<dbReference type="PANTHER" id="PTHR15382">
    <property type="entry name" value="CTG4A-RELATED"/>
    <property type="match status" value="1"/>
</dbReference>
<comment type="caution">
    <text evidence="6">The sequence shown here is derived from an EMBL/GenBank/DDBJ whole genome shotgun (WGS) entry which is preliminary data.</text>
</comment>
<evidence type="ECO:0000256" key="3">
    <source>
        <dbReference type="SAM" id="MobiDB-lite"/>
    </source>
</evidence>
<dbReference type="Proteomes" id="UP000242188">
    <property type="component" value="Unassembled WGS sequence"/>
</dbReference>
<evidence type="ECO:0000313" key="6">
    <source>
        <dbReference type="EMBL" id="OWF37882.1"/>
    </source>
</evidence>
<evidence type="ECO:0000256" key="4">
    <source>
        <dbReference type="SAM" id="SignalP"/>
    </source>
</evidence>
<protein>
    <submittedName>
        <fullName evidence="6">Protein canopy-like 4</fullName>
    </submittedName>
</protein>
<feature type="region of interest" description="Disordered" evidence="3">
    <location>
        <begin position="202"/>
        <end position="244"/>
    </location>
</feature>
<dbReference type="AlphaFoldDB" id="A0A210PN15"/>
<feature type="domain" description="DUF3456" evidence="5">
    <location>
        <begin position="39"/>
        <end position="194"/>
    </location>
</feature>
<keyword evidence="2 4" id="KW-0732">Signal</keyword>
<feature type="compositionally biased region" description="Basic and acidic residues" evidence="3">
    <location>
        <begin position="228"/>
        <end position="244"/>
    </location>
</feature>
<evidence type="ECO:0000259" key="5">
    <source>
        <dbReference type="Pfam" id="PF11938"/>
    </source>
</evidence>
<keyword evidence="7" id="KW-1185">Reference proteome</keyword>
<comment type="similarity">
    <text evidence="1">Belongs to the canopy family.</text>
</comment>
<dbReference type="STRING" id="6573.A0A210PN15"/>
<sequence>MQCMRVFTLMCILLLSSNTTYVTGDDEEDEDPVKKATLCEVCKFLATELSDRLHETGKSKEVLETGHGLDKKKKRVKYQTSELRLIEALQEPHICEKILKYKVHKEKKGSLRFNKKESETMETLHGLVNKGVKVDLGIPMEMWDTPSAEVTDMQRKCFKMVEDHEEDIEDWYFHNQHRDIMDYLCADLVLGRANKECLYESDAPQLEDSSDSENQDKKPRSKINKGKSKGEKGDKFQENGRDEL</sequence>
<reference evidence="6 7" key="1">
    <citation type="journal article" date="2017" name="Nat. Ecol. Evol.">
        <title>Scallop genome provides insights into evolution of bilaterian karyotype and development.</title>
        <authorList>
            <person name="Wang S."/>
            <person name="Zhang J."/>
            <person name="Jiao W."/>
            <person name="Li J."/>
            <person name="Xun X."/>
            <person name="Sun Y."/>
            <person name="Guo X."/>
            <person name="Huan P."/>
            <person name="Dong B."/>
            <person name="Zhang L."/>
            <person name="Hu X."/>
            <person name="Sun X."/>
            <person name="Wang J."/>
            <person name="Zhao C."/>
            <person name="Wang Y."/>
            <person name="Wang D."/>
            <person name="Huang X."/>
            <person name="Wang R."/>
            <person name="Lv J."/>
            <person name="Li Y."/>
            <person name="Zhang Z."/>
            <person name="Liu B."/>
            <person name="Lu W."/>
            <person name="Hui Y."/>
            <person name="Liang J."/>
            <person name="Zhou Z."/>
            <person name="Hou R."/>
            <person name="Li X."/>
            <person name="Liu Y."/>
            <person name="Li H."/>
            <person name="Ning X."/>
            <person name="Lin Y."/>
            <person name="Zhao L."/>
            <person name="Xing Q."/>
            <person name="Dou J."/>
            <person name="Li Y."/>
            <person name="Mao J."/>
            <person name="Guo H."/>
            <person name="Dou H."/>
            <person name="Li T."/>
            <person name="Mu C."/>
            <person name="Jiang W."/>
            <person name="Fu Q."/>
            <person name="Fu X."/>
            <person name="Miao Y."/>
            <person name="Liu J."/>
            <person name="Yu Q."/>
            <person name="Li R."/>
            <person name="Liao H."/>
            <person name="Li X."/>
            <person name="Kong Y."/>
            <person name="Jiang Z."/>
            <person name="Chourrout D."/>
            <person name="Li R."/>
            <person name="Bao Z."/>
        </authorList>
    </citation>
    <scope>NUCLEOTIDE SEQUENCE [LARGE SCALE GENOMIC DNA]</scope>
    <source>
        <strain evidence="6 7">PY_sf001</strain>
    </source>
</reference>
<feature type="signal peptide" evidence="4">
    <location>
        <begin position="1"/>
        <end position="24"/>
    </location>
</feature>
<dbReference type="EMBL" id="NEDP02005577">
    <property type="protein sequence ID" value="OWF37882.1"/>
    <property type="molecule type" value="Genomic_DNA"/>
</dbReference>
<dbReference type="PANTHER" id="PTHR15382:SF8">
    <property type="entry name" value="CANOPY B"/>
    <property type="match status" value="1"/>
</dbReference>
<accession>A0A210PN15</accession>
<organism evidence="6 7">
    <name type="scientific">Mizuhopecten yessoensis</name>
    <name type="common">Japanese scallop</name>
    <name type="synonym">Patinopecten yessoensis</name>
    <dbReference type="NCBI Taxonomy" id="6573"/>
    <lineage>
        <taxon>Eukaryota</taxon>
        <taxon>Metazoa</taxon>
        <taxon>Spiralia</taxon>
        <taxon>Lophotrochozoa</taxon>
        <taxon>Mollusca</taxon>
        <taxon>Bivalvia</taxon>
        <taxon>Autobranchia</taxon>
        <taxon>Pteriomorphia</taxon>
        <taxon>Pectinida</taxon>
        <taxon>Pectinoidea</taxon>
        <taxon>Pectinidae</taxon>
        <taxon>Mizuhopecten</taxon>
    </lineage>
</organism>
<evidence type="ECO:0000256" key="1">
    <source>
        <dbReference type="ARBA" id="ARBA00007285"/>
    </source>
</evidence>
<dbReference type="Pfam" id="PF11938">
    <property type="entry name" value="DUF3456"/>
    <property type="match status" value="1"/>
</dbReference>
<dbReference type="InterPro" id="IPR021852">
    <property type="entry name" value="DUF3456"/>
</dbReference>
<feature type="chain" id="PRO_5012125947" evidence="4">
    <location>
        <begin position="25"/>
        <end position="244"/>
    </location>
</feature>
<name>A0A210PN15_MIZYE</name>
<gene>
    <name evidence="6" type="ORF">KP79_PYT05554</name>
</gene>
<evidence type="ECO:0000313" key="7">
    <source>
        <dbReference type="Proteomes" id="UP000242188"/>
    </source>
</evidence>
<dbReference type="OrthoDB" id="6020060at2759"/>